<comment type="caution">
    <text evidence="3">The sequence shown here is derived from an EMBL/GenBank/DDBJ whole genome shotgun (WGS) entry which is preliminary data.</text>
</comment>
<keyword evidence="1" id="KW-0472">Membrane</keyword>
<sequence>MTVNREELVSLALGLLSPDEEAQLRAALDADPALLAAYREDLETLHGLPSALPQTELPPGALDRLLGRLRAEVMPALPAPAPTPSGRVLSPVSLGVLALAAAAAVGFLLLRPAAPGDLLSRFAHTPGALTTTLQSEGTQVGQVVRLPDGRAYLHLSETPPEGRVYQLWRLEGQTPVSVGVLSGRGIEWEGAQTGQTLAVSVEPPGGSEQPTTTPILVQKL</sequence>
<dbReference type="PANTHER" id="PTHR37461">
    <property type="entry name" value="ANTI-SIGMA-K FACTOR RSKA"/>
    <property type="match status" value="1"/>
</dbReference>
<feature type="transmembrane region" description="Helical" evidence="1">
    <location>
        <begin position="88"/>
        <end position="110"/>
    </location>
</feature>
<gene>
    <name evidence="3" type="ORF">GO986_04445</name>
</gene>
<dbReference type="EMBL" id="WQLB01000004">
    <property type="protein sequence ID" value="MVN86009.1"/>
    <property type="molecule type" value="Genomic_DNA"/>
</dbReference>
<proteinExistence type="predicted"/>
<dbReference type="Proteomes" id="UP000483286">
    <property type="component" value="Unassembled WGS sequence"/>
</dbReference>
<dbReference type="InterPro" id="IPR018764">
    <property type="entry name" value="RskA_C"/>
</dbReference>
<dbReference type="RefSeq" id="WP_369409140.1">
    <property type="nucleotide sequence ID" value="NZ_WQLB01000004.1"/>
</dbReference>
<reference evidence="3 4" key="1">
    <citation type="submission" date="2019-12" db="EMBL/GenBank/DDBJ databases">
        <title>Deinococcus sp. HMF7620 Genome sequencing and assembly.</title>
        <authorList>
            <person name="Kang H."/>
            <person name="Kim H."/>
            <person name="Joh K."/>
        </authorList>
    </citation>
    <scope>NUCLEOTIDE SEQUENCE [LARGE SCALE GENOMIC DNA]</scope>
    <source>
        <strain evidence="3 4">HMF7620</strain>
    </source>
</reference>
<dbReference type="InterPro" id="IPR051474">
    <property type="entry name" value="Anti-sigma-K/W_factor"/>
</dbReference>
<dbReference type="Pfam" id="PF10099">
    <property type="entry name" value="RskA_C"/>
    <property type="match status" value="1"/>
</dbReference>
<keyword evidence="1" id="KW-1133">Transmembrane helix</keyword>
<keyword evidence="1" id="KW-0812">Transmembrane</keyword>
<dbReference type="AlphaFoldDB" id="A0A7C9HQA5"/>
<evidence type="ECO:0000313" key="3">
    <source>
        <dbReference type="EMBL" id="MVN86009.1"/>
    </source>
</evidence>
<dbReference type="GO" id="GO:0005886">
    <property type="term" value="C:plasma membrane"/>
    <property type="evidence" value="ECO:0007669"/>
    <property type="project" value="InterPro"/>
</dbReference>
<dbReference type="GO" id="GO:0016989">
    <property type="term" value="F:sigma factor antagonist activity"/>
    <property type="evidence" value="ECO:0007669"/>
    <property type="project" value="TreeGrafter"/>
</dbReference>
<dbReference type="GO" id="GO:0006417">
    <property type="term" value="P:regulation of translation"/>
    <property type="evidence" value="ECO:0007669"/>
    <property type="project" value="TreeGrafter"/>
</dbReference>
<evidence type="ECO:0000256" key="1">
    <source>
        <dbReference type="SAM" id="Phobius"/>
    </source>
</evidence>
<accession>A0A7C9HQA5</accession>
<name>A0A7C9HQA5_9DEIO</name>
<feature type="domain" description="Anti-sigma K factor RskA C-terminal" evidence="2">
    <location>
        <begin position="97"/>
        <end position="215"/>
    </location>
</feature>
<keyword evidence="4" id="KW-1185">Reference proteome</keyword>
<evidence type="ECO:0000313" key="4">
    <source>
        <dbReference type="Proteomes" id="UP000483286"/>
    </source>
</evidence>
<protein>
    <submittedName>
        <fullName evidence="3">Anti-sigma factor</fullName>
    </submittedName>
</protein>
<dbReference type="PANTHER" id="PTHR37461:SF1">
    <property type="entry name" value="ANTI-SIGMA-K FACTOR RSKA"/>
    <property type="match status" value="1"/>
</dbReference>
<organism evidence="3 4">
    <name type="scientific">Deinococcus arboris</name>
    <dbReference type="NCBI Taxonomy" id="2682977"/>
    <lineage>
        <taxon>Bacteria</taxon>
        <taxon>Thermotogati</taxon>
        <taxon>Deinococcota</taxon>
        <taxon>Deinococci</taxon>
        <taxon>Deinococcales</taxon>
        <taxon>Deinococcaceae</taxon>
        <taxon>Deinococcus</taxon>
    </lineage>
</organism>
<evidence type="ECO:0000259" key="2">
    <source>
        <dbReference type="Pfam" id="PF10099"/>
    </source>
</evidence>